<name>A0A382TC99_9ZZZZ</name>
<dbReference type="InterPro" id="IPR039420">
    <property type="entry name" value="WalR-like"/>
</dbReference>
<dbReference type="GO" id="GO:0000976">
    <property type="term" value="F:transcription cis-regulatory region binding"/>
    <property type="evidence" value="ECO:0007669"/>
    <property type="project" value="TreeGrafter"/>
</dbReference>
<dbReference type="Gene3D" id="3.40.50.2300">
    <property type="match status" value="1"/>
</dbReference>
<dbReference type="GO" id="GO:0032993">
    <property type="term" value="C:protein-DNA complex"/>
    <property type="evidence" value="ECO:0007669"/>
    <property type="project" value="TreeGrafter"/>
</dbReference>
<dbReference type="CDD" id="cd00383">
    <property type="entry name" value="trans_reg_C"/>
    <property type="match status" value="1"/>
</dbReference>
<dbReference type="Pfam" id="PF00072">
    <property type="entry name" value="Response_reg"/>
    <property type="match status" value="1"/>
</dbReference>
<feature type="non-terminal residue" evidence="4">
    <location>
        <position position="1"/>
    </location>
</feature>
<dbReference type="GO" id="GO:0006355">
    <property type="term" value="P:regulation of DNA-templated transcription"/>
    <property type="evidence" value="ECO:0007669"/>
    <property type="project" value="InterPro"/>
</dbReference>
<dbReference type="Pfam" id="PF00486">
    <property type="entry name" value="Trans_reg_C"/>
    <property type="match status" value="1"/>
</dbReference>
<dbReference type="EMBL" id="UINC01135538">
    <property type="protein sequence ID" value="SVD19750.1"/>
    <property type="molecule type" value="Genomic_DNA"/>
</dbReference>
<evidence type="ECO:0000259" key="3">
    <source>
        <dbReference type="PROSITE" id="PS51755"/>
    </source>
</evidence>
<proteinExistence type="predicted"/>
<dbReference type="PROSITE" id="PS51755">
    <property type="entry name" value="OMPR_PHOB"/>
    <property type="match status" value="1"/>
</dbReference>
<sequence>VHLLKNEGFLPTMVETISDARKAIWKVDFAAIILDVKLPDGNGFDFCREIRKTSKTPILFLTSQNSVDKQTIGLQMADDYVVKPFENKVVLERIKNIIKRKGGPESSAKDSKFHLDEDRKKIAYQGKTIETTPAEYKVLGLFITNPGKVYSRQSIYNYCWPDDPEIKRKDSYLRTVDTHIKTIREKMRKIDPQVKPDSIIKTRIKEGYSLDE</sequence>
<accession>A0A382TC99</accession>
<feature type="domain" description="OmpR/PhoB-type" evidence="3">
    <location>
        <begin position="105"/>
        <end position="212"/>
    </location>
</feature>
<dbReference type="GO" id="GO:0000156">
    <property type="term" value="F:phosphorelay response regulator activity"/>
    <property type="evidence" value="ECO:0007669"/>
    <property type="project" value="TreeGrafter"/>
</dbReference>
<dbReference type="PROSITE" id="PS50110">
    <property type="entry name" value="RESPONSE_REGULATORY"/>
    <property type="match status" value="1"/>
</dbReference>
<dbReference type="PANTHER" id="PTHR48111:SF6">
    <property type="entry name" value="TRANSCRIPTIONAL REGULATORY PROTEIN CREB"/>
    <property type="match status" value="1"/>
</dbReference>
<organism evidence="4">
    <name type="scientific">marine metagenome</name>
    <dbReference type="NCBI Taxonomy" id="408172"/>
    <lineage>
        <taxon>unclassified sequences</taxon>
        <taxon>metagenomes</taxon>
        <taxon>ecological metagenomes</taxon>
    </lineage>
</organism>
<dbReference type="SMART" id="SM00862">
    <property type="entry name" value="Trans_reg_C"/>
    <property type="match status" value="1"/>
</dbReference>
<dbReference type="GO" id="GO:0005829">
    <property type="term" value="C:cytosol"/>
    <property type="evidence" value="ECO:0007669"/>
    <property type="project" value="TreeGrafter"/>
</dbReference>
<evidence type="ECO:0000256" key="1">
    <source>
        <dbReference type="ARBA" id="ARBA00023125"/>
    </source>
</evidence>
<gene>
    <name evidence="4" type="ORF">METZ01_LOCUS372604</name>
</gene>
<feature type="domain" description="Response regulatory" evidence="2">
    <location>
        <begin position="1"/>
        <end position="98"/>
    </location>
</feature>
<dbReference type="InterPro" id="IPR011006">
    <property type="entry name" value="CheY-like_superfamily"/>
</dbReference>
<evidence type="ECO:0000313" key="4">
    <source>
        <dbReference type="EMBL" id="SVD19750.1"/>
    </source>
</evidence>
<dbReference type="InterPro" id="IPR016032">
    <property type="entry name" value="Sig_transdc_resp-reg_C-effctor"/>
</dbReference>
<dbReference type="SMART" id="SM00448">
    <property type="entry name" value="REC"/>
    <property type="match status" value="1"/>
</dbReference>
<dbReference type="InterPro" id="IPR036388">
    <property type="entry name" value="WH-like_DNA-bd_sf"/>
</dbReference>
<dbReference type="InterPro" id="IPR001867">
    <property type="entry name" value="OmpR/PhoB-type_DNA-bd"/>
</dbReference>
<evidence type="ECO:0008006" key="5">
    <source>
        <dbReference type="Google" id="ProtNLM"/>
    </source>
</evidence>
<dbReference type="SUPFAM" id="SSF52172">
    <property type="entry name" value="CheY-like"/>
    <property type="match status" value="1"/>
</dbReference>
<reference evidence="4" key="1">
    <citation type="submission" date="2018-05" db="EMBL/GenBank/DDBJ databases">
        <authorList>
            <person name="Lanie J.A."/>
            <person name="Ng W.-L."/>
            <person name="Kazmierczak K.M."/>
            <person name="Andrzejewski T.M."/>
            <person name="Davidsen T.M."/>
            <person name="Wayne K.J."/>
            <person name="Tettelin H."/>
            <person name="Glass J.I."/>
            <person name="Rusch D."/>
            <person name="Podicherti R."/>
            <person name="Tsui H.-C.T."/>
            <person name="Winkler M.E."/>
        </authorList>
    </citation>
    <scope>NUCLEOTIDE SEQUENCE</scope>
</reference>
<keyword evidence="1" id="KW-0238">DNA-binding</keyword>
<protein>
    <recommendedName>
        <fullName evidence="5">Response regulatory domain-containing protein</fullName>
    </recommendedName>
</protein>
<dbReference type="AlphaFoldDB" id="A0A382TC99"/>
<evidence type="ECO:0000259" key="2">
    <source>
        <dbReference type="PROSITE" id="PS50110"/>
    </source>
</evidence>
<dbReference type="Gene3D" id="1.10.10.10">
    <property type="entry name" value="Winged helix-like DNA-binding domain superfamily/Winged helix DNA-binding domain"/>
    <property type="match status" value="1"/>
</dbReference>
<dbReference type="InterPro" id="IPR001789">
    <property type="entry name" value="Sig_transdc_resp-reg_receiver"/>
</dbReference>
<dbReference type="SUPFAM" id="SSF46894">
    <property type="entry name" value="C-terminal effector domain of the bipartite response regulators"/>
    <property type="match status" value="1"/>
</dbReference>
<dbReference type="PANTHER" id="PTHR48111">
    <property type="entry name" value="REGULATOR OF RPOS"/>
    <property type="match status" value="1"/>
</dbReference>
<dbReference type="CDD" id="cd17574">
    <property type="entry name" value="REC_OmpR"/>
    <property type="match status" value="1"/>
</dbReference>